<dbReference type="PANTHER" id="PTHR21496:SF23">
    <property type="entry name" value="3-PHENYLPROPIONATE_CINNAMIC ACID DIOXYGENASE FERREDOXIN SUBUNIT"/>
    <property type="match status" value="1"/>
</dbReference>
<dbReference type="PROSITE" id="PS51296">
    <property type="entry name" value="RIESKE"/>
    <property type="match status" value="1"/>
</dbReference>
<evidence type="ECO:0000313" key="6">
    <source>
        <dbReference type="EMBL" id="KIZ07600.1"/>
    </source>
</evidence>
<evidence type="ECO:0000313" key="7">
    <source>
        <dbReference type="Proteomes" id="UP000054498"/>
    </source>
</evidence>
<accession>A0A0D2MYT1</accession>
<evidence type="ECO:0000256" key="3">
    <source>
        <dbReference type="ARBA" id="ARBA00023004"/>
    </source>
</evidence>
<reference evidence="6 7" key="1">
    <citation type="journal article" date="2013" name="BMC Genomics">
        <title>Reconstruction of the lipid metabolism for the microalga Monoraphidium neglectum from its genome sequence reveals characteristics suitable for biofuel production.</title>
        <authorList>
            <person name="Bogen C."/>
            <person name="Al-Dilaimi A."/>
            <person name="Albersmeier A."/>
            <person name="Wichmann J."/>
            <person name="Grundmann M."/>
            <person name="Rupp O."/>
            <person name="Lauersen K.J."/>
            <person name="Blifernez-Klassen O."/>
            <person name="Kalinowski J."/>
            <person name="Goesmann A."/>
            <person name="Mussgnug J.H."/>
            <person name="Kruse O."/>
        </authorList>
    </citation>
    <scope>NUCLEOTIDE SEQUENCE [LARGE SCALE GENOMIC DNA]</scope>
    <source>
        <strain evidence="6 7">SAG 48.87</strain>
    </source>
</reference>
<dbReference type="STRING" id="145388.A0A0D2MYT1"/>
<dbReference type="KEGG" id="mng:MNEG_0347"/>
<keyword evidence="4" id="KW-0411">Iron-sulfur</keyword>
<sequence>MLTAQRPALFAARSRAATVKVHASWQKATTKSALQAAGGKLVAELGGQRVLIVEDAGEVFAVSNKCSHLGLPLQGKTALFTATIKDSCVVCPAHNTAFELASGEVKGEWCPKFPNLPVVGKLSEKKPLPVFKVRVSEGGDVEVDV</sequence>
<keyword evidence="3" id="KW-0408">Iron</keyword>
<dbReference type="Pfam" id="PF00355">
    <property type="entry name" value="Rieske"/>
    <property type="match status" value="1"/>
</dbReference>
<proteinExistence type="predicted"/>
<name>A0A0D2MYT1_9CHLO</name>
<gene>
    <name evidence="6" type="ORF">MNEG_0347</name>
</gene>
<dbReference type="AlphaFoldDB" id="A0A0D2MYT1"/>
<organism evidence="6 7">
    <name type="scientific">Monoraphidium neglectum</name>
    <dbReference type="NCBI Taxonomy" id="145388"/>
    <lineage>
        <taxon>Eukaryota</taxon>
        <taxon>Viridiplantae</taxon>
        <taxon>Chlorophyta</taxon>
        <taxon>core chlorophytes</taxon>
        <taxon>Chlorophyceae</taxon>
        <taxon>CS clade</taxon>
        <taxon>Sphaeropleales</taxon>
        <taxon>Selenastraceae</taxon>
        <taxon>Monoraphidium</taxon>
    </lineage>
</organism>
<dbReference type="SUPFAM" id="SSF50022">
    <property type="entry name" value="ISP domain"/>
    <property type="match status" value="1"/>
</dbReference>
<dbReference type="GO" id="GO:0046872">
    <property type="term" value="F:metal ion binding"/>
    <property type="evidence" value="ECO:0007669"/>
    <property type="project" value="UniProtKB-KW"/>
</dbReference>
<dbReference type="CDD" id="cd03467">
    <property type="entry name" value="Rieske"/>
    <property type="match status" value="1"/>
</dbReference>
<dbReference type="GeneID" id="25726465"/>
<protein>
    <recommendedName>
        <fullName evidence="5">Rieske domain-containing protein</fullName>
    </recommendedName>
</protein>
<keyword evidence="1" id="KW-0001">2Fe-2S</keyword>
<dbReference type="Gene3D" id="2.102.10.10">
    <property type="entry name" value="Rieske [2Fe-2S] iron-sulphur domain"/>
    <property type="match status" value="1"/>
</dbReference>
<dbReference type="EMBL" id="KK100246">
    <property type="protein sequence ID" value="KIZ07600.1"/>
    <property type="molecule type" value="Genomic_DNA"/>
</dbReference>
<feature type="domain" description="Rieske" evidence="5">
    <location>
        <begin position="26"/>
        <end position="142"/>
    </location>
</feature>
<dbReference type="Proteomes" id="UP000054498">
    <property type="component" value="Unassembled WGS sequence"/>
</dbReference>
<evidence type="ECO:0000259" key="5">
    <source>
        <dbReference type="PROSITE" id="PS51296"/>
    </source>
</evidence>
<evidence type="ECO:0000256" key="2">
    <source>
        <dbReference type="ARBA" id="ARBA00022723"/>
    </source>
</evidence>
<dbReference type="GO" id="GO:0051537">
    <property type="term" value="F:2 iron, 2 sulfur cluster binding"/>
    <property type="evidence" value="ECO:0007669"/>
    <property type="project" value="UniProtKB-KW"/>
</dbReference>
<dbReference type="InterPro" id="IPR017941">
    <property type="entry name" value="Rieske_2Fe-2S"/>
</dbReference>
<dbReference type="OrthoDB" id="423598at2759"/>
<dbReference type="InterPro" id="IPR036922">
    <property type="entry name" value="Rieske_2Fe-2S_sf"/>
</dbReference>
<evidence type="ECO:0000256" key="1">
    <source>
        <dbReference type="ARBA" id="ARBA00022714"/>
    </source>
</evidence>
<evidence type="ECO:0000256" key="4">
    <source>
        <dbReference type="ARBA" id="ARBA00023014"/>
    </source>
</evidence>
<dbReference type="PANTHER" id="PTHR21496">
    <property type="entry name" value="FERREDOXIN-RELATED"/>
    <property type="match status" value="1"/>
</dbReference>
<keyword evidence="2" id="KW-0479">Metal-binding</keyword>
<keyword evidence="7" id="KW-1185">Reference proteome</keyword>
<dbReference type="RefSeq" id="XP_013906619.1">
    <property type="nucleotide sequence ID" value="XM_014051165.1"/>
</dbReference>